<feature type="domain" description="C3HC-type" evidence="4">
    <location>
        <begin position="118"/>
        <end position="242"/>
    </location>
</feature>
<evidence type="ECO:0000256" key="2">
    <source>
        <dbReference type="ARBA" id="ARBA00023242"/>
    </source>
</evidence>
<comment type="subcellular location">
    <subcellularLocation>
        <location evidence="1">Nucleus</location>
    </subcellularLocation>
</comment>
<name>A0ABD1PGJ3_9LAMI</name>
<accession>A0ABD1PGJ3</accession>
<keyword evidence="6" id="KW-1185">Reference proteome</keyword>
<dbReference type="AlphaFoldDB" id="A0ABD1PGJ3"/>
<evidence type="ECO:0000256" key="3">
    <source>
        <dbReference type="SAM" id="MobiDB-lite"/>
    </source>
</evidence>
<comment type="caution">
    <text evidence="5">The sequence shown here is derived from an EMBL/GenBank/DDBJ whole genome shotgun (WGS) entry which is preliminary data.</text>
</comment>
<evidence type="ECO:0000256" key="1">
    <source>
        <dbReference type="ARBA" id="ARBA00004123"/>
    </source>
</evidence>
<sequence length="709" mass="77044">MKLTPSIIGVYRASASQQKVQGGLLVCFPEDLTRAQPFFCKMGDESEKRFQAAMDKLFQATPKSKPNTGNTSTYGVQSMRGKKRMISSSPFAKGNVGEELQNSASGSAESAQAPRCRPWDRGDLLRRLATFKSMTWFARPQVVSPVNCARRGWINVDVDTIACESCGARLLFSTPSAWAQQQVEKAAMVFSLKLETGHKLLCPWLNNSCTEELAQFPPAPRDLLVEDYKKRCSSLSKLLALPVISPVAVDNMRSPQLEQFLREFLSAECDVSADASGTEHLGNKPDSVSSISYYQAQKLISLCGWEPHILPYIVDCRGGQNQSIKEANFATSDGQNQITSVYSLCTNDNVKANEEGEAAGNLQLDPNSVVLDCKLCGASVGLWAFSTVPRPVEYLTLVGSTEINGRNHSTDEESSEPGSSLGSEINTESREGVINTATTVSTSLNQRSKNFSFTIAGGPLPTKQNYRAMISLPVIGQSLRARISAESACKDNVLDKSLLQLGANQDMSPVGKNIDKETSVTSIPDLIKENSLIVPQTVAEVAVVDENSAENGTVRAFDSAVGDDRPHVGFASRNAETSETNGKMLAEADNCEQGSYQSNCQDDRGLVPIVQPVKHKSASCSISEYQKLPSFDKAMEFDPIKQHRHFCPWIVSGGNSFPGWQQTLSALQGHSLCNNVTSSSLIQVDDPVASVKKLFTPRTAKRTKFASTS</sequence>
<feature type="region of interest" description="Disordered" evidence="3">
    <location>
        <begin position="403"/>
        <end position="432"/>
    </location>
</feature>
<dbReference type="GO" id="GO:0005634">
    <property type="term" value="C:nucleus"/>
    <property type="evidence" value="ECO:0007669"/>
    <property type="project" value="UniProtKB-SubCell"/>
</dbReference>
<evidence type="ECO:0000313" key="6">
    <source>
        <dbReference type="Proteomes" id="UP001604277"/>
    </source>
</evidence>
<dbReference type="InterPro" id="IPR012935">
    <property type="entry name" value="NuBaID_N"/>
</dbReference>
<feature type="region of interest" description="Disordered" evidence="3">
    <location>
        <begin position="88"/>
        <end position="115"/>
    </location>
</feature>
<evidence type="ECO:0000313" key="5">
    <source>
        <dbReference type="EMBL" id="KAL2462987.1"/>
    </source>
</evidence>
<dbReference type="Pfam" id="PF07967">
    <property type="entry name" value="zf-C3HC"/>
    <property type="match status" value="1"/>
</dbReference>
<proteinExistence type="predicted"/>
<evidence type="ECO:0000259" key="4">
    <source>
        <dbReference type="Pfam" id="PF07967"/>
    </source>
</evidence>
<reference evidence="6" key="1">
    <citation type="submission" date="2024-07" db="EMBL/GenBank/DDBJ databases">
        <title>Two chromosome-level genome assemblies of Korean endemic species Abeliophyllum distichum and Forsythia ovata (Oleaceae).</title>
        <authorList>
            <person name="Jang H."/>
        </authorList>
    </citation>
    <scope>NUCLEOTIDE SEQUENCE [LARGE SCALE GENOMIC DNA]</scope>
</reference>
<organism evidence="5 6">
    <name type="scientific">Forsythia ovata</name>
    <dbReference type="NCBI Taxonomy" id="205694"/>
    <lineage>
        <taxon>Eukaryota</taxon>
        <taxon>Viridiplantae</taxon>
        <taxon>Streptophyta</taxon>
        <taxon>Embryophyta</taxon>
        <taxon>Tracheophyta</taxon>
        <taxon>Spermatophyta</taxon>
        <taxon>Magnoliopsida</taxon>
        <taxon>eudicotyledons</taxon>
        <taxon>Gunneridae</taxon>
        <taxon>Pentapetalae</taxon>
        <taxon>asterids</taxon>
        <taxon>lamiids</taxon>
        <taxon>Lamiales</taxon>
        <taxon>Oleaceae</taxon>
        <taxon>Forsythieae</taxon>
        <taxon>Forsythia</taxon>
    </lineage>
</organism>
<gene>
    <name evidence="5" type="ORF">Fot_54224</name>
</gene>
<keyword evidence="2" id="KW-0539">Nucleus</keyword>
<protein>
    <submittedName>
        <fullName evidence="5">C3HC zinc finger-like</fullName>
    </submittedName>
</protein>
<dbReference type="EMBL" id="JBFOLJ010000020">
    <property type="protein sequence ID" value="KAL2462987.1"/>
    <property type="molecule type" value="Genomic_DNA"/>
</dbReference>
<dbReference type="PANTHER" id="PTHR15835:SF6">
    <property type="entry name" value="ZINC FINGER C3HC-TYPE PROTEIN 1"/>
    <property type="match status" value="1"/>
</dbReference>
<feature type="compositionally biased region" description="Polar residues" evidence="3">
    <location>
        <begin position="100"/>
        <end position="110"/>
    </location>
</feature>
<dbReference type="PANTHER" id="PTHR15835">
    <property type="entry name" value="NUCLEAR-INTERACTING PARTNER OF ALK"/>
    <property type="match status" value="1"/>
</dbReference>
<dbReference type="Proteomes" id="UP001604277">
    <property type="component" value="Unassembled WGS sequence"/>
</dbReference>